<dbReference type="RefSeq" id="WP_095412689.1">
    <property type="nucleotide sequence ID" value="NZ_NQMX01000013.1"/>
</dbReference>
<evidence type="ECO:0000313" key="3">
    <source>
        <dbReference type="Proteomes" id="UP000273734"/>
    </source>
</evidence>
<dbReference type="EMBL" id="QTNY01000019">
    <property type="protein sequence ID" value="RQP73243.1"/>
    <property type="molecule type" value="Genomic_DNA"/>
</dbReference>
<sequence>MTKPANITGNAEIAASLHAARRSPNPAEALLAVADAIAANPAQKRRAEAVRFAAKRLEADPFDADAATSISAAAEDYARAARWDSMEAAAEADMDKVPHNLTFPLARGRTPGEPMQRDTTRLTGRNPFYGRS</sequence>
<dbReference type="Proteomes" id="UP000273734">
    <property type="component" value="Unassembled WGS sequence"/>
</dbReference>
<comment type="caution">
    <text evidence="2">The sequence shown here is derived from an EMBL/GenBank/DDBJ whole genome shotgun (WGS) entry which is preliminary data.</text>
</comment>
<evidence type="ECO:0000256" key="1">
    <source>
        <dbReference type="SAM" id="MobiDB-lite"/>
    </source>
</evidence>
<accession>A0AB74D1I5</accession>
<dbReference type="AlphaFoldDB" id="A0AB74D1I5"/>
<proteinExistence type="predicted"/>
<feature type="region of interest" description="Disordered" evidence="1">
    <location>
        <begin position="101"/>
        <end position="132"/>
    </location>
</feature>
<gene>
    <name evidence="2" type="ORF">DF015_25060</name>
</gene>
<reference evidence="2 3" key="1">
    <citation type="submission" date="2018-08" db="EMBL/GenBank/DDBJ databases">
        <title>Comparative analysis of Burkholderia isolates from Puerto Rico.</title>
        <authorList>
            <person name="Hall C."/>
            <person name="Sahl J."/>
            <person name="Wagner D."/>
        </authorList>
    </citation>
    <scope>NUCLEOTIDE SEQUENCE [LARGE SCALE GENOMIC DNA]</scope>
    <source>
        <strain evidence="2 3">Bp8964</strain>
    </source>
</reference>
<protein>
    <submittedName>
        <fullName evidence="2">Uncharacterized protein</fullName>
    </submittedName>
</protein>
<evidence type="ECO:0000313" key="2">
    <source>
        <dbReference type="EMBL" id="RQP73243.1"/>
    </source>
</evidence>
<organism evidence="2 3">
    <name type="scientific">Burkholderia ubonensis</name>
    <dbReference type="NCBI Taxonomy" id="101571"/>
    <lineage>
        <taxon>Bacteria</taxon>
        <taxon>Pseudomonadati</taxon>
        <taxon>Pseudomonadota</taxon>
        <taxon>Betaproteobacteria</taxon>
        <taxon>Burkholderiales</taxon>
        <taxon>Burkholderiaceae</taxon>
        <taxon>Burkholderia</taxon>
        <taxon>Burkholderia cepacia complex</taxon>
    </lineage>
</organism>
<name>A0AB74D1I5_9BURK</name>